<keyword evidence="2 7" id="KW-0808">Transferase</keyword>
<accession>A0A7R8WYG7</accession>
<protein>
    <recommendedName>
        <fullName evidence="8">rRNA adenine N(6)-methyltransferase</fullName>
        <ecNumber evidence="8">2.1.1.-</ecNumber>
    </recommendedName>
</protein>
<dbReference type="Gene3D" id="1.10.8.100">
    <property type="entry name" value="Ribosomal RNA adenine dimethylase-like, domain 2"/>
    <property type="match status" value="1"/>
</dbReference>
<comment type="similarity">
    <text evidence="7 8">Belongs to the class I-like SAM-binding methyltransferase superfamily. rRNA adenine N(6)-methyltransferase family.</text>
</comment>
<comment type="subunit">
    <text evidence="5">Part of the small subunit (SSU) processome, composed of more than 70 proteins and the RNA chaperone small nucleolar RNA (snoRNA) U3.</text>
</comment>
<gene>
    <name evidence="9" type="ORF">CTOB1V02_LOCUS15365</name>
</gene>
<dbReference type="GO" id="GO:0003723">
    <property type="term" value="F:RNA binding"/>
    <property type="evidence" value="ECO:0007669"/>
    <property type="project" value="UniProtKB-UniRule"/>
</dbReference>
<dbReference type="EMBL" id="OB689209">
    <property type="protein sequence ID" value="CAD7237550.1"/>
    <property type="molecule type" value="Genomic_DNA"/>
</dbReference>
<evidence type="ECO:0000256" key="4">
    <source>
        <dbReference type="ARBA" id="ARBA00022884"/>
    </source>
</evidence>
<evidence type="ECO:0000256" key="8">
    <source>
        <dbReference type="RuleBase" id="RU362106"/>
    </source>
</evidence>
<dbReference type="EC" id="2.1.1.-" evidence="8"/>
<dbReference type="InterPro" id="IPR001737">
    <property type="entry name" value="KsgA/Erm"/>
</dbReference>
<dbReference type="SMART" id="SM00650">
    <property type="entry name" value="rADc"/>
    <property type="match status" value="1"/>
</dbReference>
<dbReference type="SUPFAM" id="SSF53335">
    <property type="entry name" value="S-adenosyl-L-methionine-dependent methyltransferases"/>
    <property type="match status" value="1"/>
</dbReference>
<evidence type="ECO:0000256" key="1">
    <source>
        <dbReference type="ARBA" id="ARBA00022603"/>
    </source>
</evidence>
<keyword evidence="8" id="KW-0698">rRNA processing</keyword>
<proteinExistence type="inferred from homology"/>
<dbReference type="InterPro" id="IPR023165">
    <property type="entry name" value="rRNA_Ade_diMease-like_C"/>
</dbReference>
<evidence type="ECO:0000256" key="2">
    <source>
        <dbReference type="ARBA" id="ARBA00022679"/>
    </source>
</evidence>
<dbReference type="GO" id="GO:0005829">
    <property type="term" value="C:cytosol"/>
    <property type="evidence" value="ECO:0007669"/>
    <property type="project" value="TreeGrafter"/>
</dbReference>
<feature type="binding site" evidence="7">
    <location>
        <position position="1"/>
    </location>
    <ligand>
        <name>S-adenosyl-L-methionine</name>
        <dbReference type="ChEBI" id="CHEBI:59789"/>
    </ligand>
</feature>
<feature type="binding site" evidence="7">
    <location>
        <position position="17"/>
    </location>
    <ligand>
        <name>S-adenosyl-L-methionine</name>
        <dbReference type="ChEBI" id="CHEBI:59789"/>
    </ligand>
</feature>
<evidence type="ECO:0000256" key="6">
    <source>
        <dbReference type="ARBA" id="ARBA00046134"/>
    </source>
</evidence>
<keyword evidence="1 7" id="KW-0489">Methyltransferase</keyword>
<sequence>MEGYPSSDLEYTSASRDVDRGIIRYHREENLFNERIELIHQDILKYDFSLLAGRLGQRLKIMANLPYSISNPFIFKLIEQAEHIDWVLVMLQKEMTERLLASPGTKEYGIPTVALASCAETTALKDLSSQEFHPQPKVDSTIIRIRFFDSEERARRLPETKSATFNKVVRASFAQRRKTLLNNLFAARKTLPIHLHHLSKEALSNLIEE</sequence>
<dbReference type="InterPro" id="IPR029063">
    <property type="entry name" value="SAM-dependent_MTases_sf"/>
</dbReference>
<name>A0A7R8WYG7_9CRUS</name>
<feature type="non-terminal residue" evidence="9">
    <location>
        <position position="1"/>
    </location>
</feature>
<evidence type="ECO:0000256" key="7">
    <source>
        <dbReference type="PROSITE-ProRule" id="PRU01026"/>
    </source>
</evidence>
<dbReference type="PROSITE" id="PS51689">
    <property type="entry name" value="SAM_RNA_A_N6_MT"/>
    <property type="match status" value="1"/>
</dbReference>
<comment type="caution">
    <text evidence="7">Lacks conserved residue(s) required for the propagation of feature annotation.</text>
</comment>
<evidence type="ECO:0000313" key="9">
    <source>
        <dbReference type="EMBL" id="CAD7237550.1"/>
    </source>
</evidence>
<keyword evidence="3 7" id="KW-0949">S-adenosyl-L-methionine</keyword>
<dbReference type="Pfam" id="PF00398">
    <property type="entry name" value="RrnaAD"/>
    <property type="match status" value="1"/>
</dbReference>
<comment type="function">
    <text evidence="6">Specifically dimethylates two adjacent adenosines in the loop of a conserved hairpin near the 3'-end of 18S rRNA in the 40S particle. Involved in the pre-rRNA processing steps leading to small-subunit rRNA production independently of its RNA-modifying catalytic activity. Part of the small subunit (SSU) processome, first precursor of the small eukaryotic ribosomal subunit. During the assembly of the SSU processome in the nucleolus, many ribosome biogenesis factors, an RNA chaperone and ribosomal proteins associate with the nascent pre-rRNA and work in concert to generate RNA folding, modifications, rearrangements and cleavage as well as targeted degradation of pre-ribosomal RNA by the RNA exosome.</text>
</comment>
<evidence type="ECO:0000256" key="5">
    <source>
        <dbReference type="ARBA" id="ARBA00035020"/>
    </source>
</evidence>
<feature type="binding site" evidence="7">
    <location>
        <position position="64"/>
    </location>
    <ligand>
        <name>S-adenosyl-L-methionine</name>
        <dbReference type="ChEBI" id="CHEBI:59789"/>
    </ligand>
</feature>
<dbReference type="PANTHER" id="PTHR11727:SF7">
    <property type="entry name" value="DIMETHYLADENOSINE TRANSFERASE-RELATED"/>
    <property type="match status" value="1"/>
</dbReference>
<dbReference type="OrthoDB" id="74991at2759"/>
<reference evidence="9" key="1">
    <citation type="submission" date="2020-11" db="EMBL/GenBank/DDBJ databases">
        <authorList>
            <person name="Tran Van P."/>
        </authorList>
    </citation>
    <scope>NUCLEOTIDE SEQUENCE</scope>
</reference>
<evidence type="ECO:0000256" key="3">
    <source>
        <dbReference type="ARBA" id="ARBA00022691"/>
    </source>
</evidence>
<dbReference type="AlphaFoldDB" id="A0A7R8WYG7"/>
<keyword evidence="4 7" id="KW-0694">RNA-binding</keyword>
<dbReference type="InterPro" id="IPR020598">
    <property type="entry name" value="rRNA_Ade_methylase_Trfase_N"/>
</dbReference>
<organism evidence="9">
    <name type="scientific">Cyprideis torosa</name>
    <dbReference type="NCBI Taxonomy" id="163714"/>
    <lineage>
        <taxon>Eukaryota</taxon>
        <taxon>Metazoa</taxon>
        <taxon>Ecdysozoa</taxon>
        <taxon>Arthropoda</taxon>
        <taxon>Crustacea</taxon>
        <taxon>Oligostraca</taxon>
        <taxon>Ostracoda</taxon>
        <taxon>Podocopa</taxon>
        <taxon>Podocopida</taxon>
        <taxon>Cytherocopina</taxon>
        <taxon>Cytheroidea</taxon>
        <taxon>Cytherideidae</taxon>
        <taxon>Cyprideis</taxon>
    </lineage>
</organism>
<dbReference type="GO" id="GO:0000179">
    <property type="term" value="F:rRNA (adenine-N6,N6-)-dimethyltransferase activity"/>
    <property type="evidence" value="ECO:0007669"/>
    <property type="project" value="UniProtKB-UniRule"/>
</dbReference>
<dbReference type="Gene3D" id="3.40.50.150">
    <property type="entry name" value="Vaccinia Virus protein VP39"/>
    <property type="match status" value="1"/>
</dbReference>
<feature type="binding site" evidence="7">
    <location>
        <position position="42"/>
    </location>
    <ligand>
        <name>S-adenosyl-L-methionine</name>
        <dbReference type="ChEBI" id="CHEBI:59789"/>
    </ligand>
</feature>
<dbReference type="PANTHER" id="PTHR11727">
    <property type="entry name" value="DIMETHYLADENOSINE TRANSFERASE"/>
    <property type="match status" value="1"/>
</dbReference>